<evidence type="ECO:0000259" key="7">
    <source>
        <dbReference type="Pfam" id="PF00892"/>
    </source>
</evidence>
<proteinExistence type="predicted"/>
<feature type="transmembrane region" description="Helical" evidence="6">
    <location>
        <begin position="136"/>
        <end position="154"/>
    </location>
</feature>
<keyword evidence="2" id="KW-1003">Cell membrane</keyword>
<feature type="transmembrane region" description="Helical" evidence="6">
    <location>
        <begin position="12"/>
        <end position="32"/>
    </location>
</feature>
<dbReference type="InterPro" id="IPR037185">
    <property type="entry name" value="EmrE-like"/>
</dbReference>
<dbReference type="InterPro" id="IPR000620">
    <property type="entry name" value="EamA_dom"/>
</dbReference>
<organism evidence="8 9">
    <name type="scientific">Devosia nitrariae</name>
    <dbReference type="NCBI Taxonomy" id="2071872"/>
    <lineage>
        <taxon>Bacteria</taxon>
        <taxon>Pseudomonadati</taxon>
        <taxon>Pseudomonadota</taxon>
        <taxon>Alphaproteobacteria</taxon>
        <taxon>Hyphomicrobiales</taxon>
        <taxon>Devosiaceae</taxon>
        <taxon>Devosia</taxon>
    </lineage>
</organism>
<dbReference type="Proteomes" id="UP001156691">
    <property type="component" value="Unassembled WGS sequence"/>
</dbReference>
<comment type="subcellular location">
    <subcellularLocation>
        <location evidence="1">Cell membrane</location>
        <topology evidence="1">Multi-pass membrane protein</topology>
    </subcellularLocation>
</comment>
<evidence type="ECO:0000313" key="9">
    <source>
        <dbReference type="Proteomes" id="UP001156691"/>
    </source>
</evidence>
<feature type="transmembrane region" description="Helical" evidence="6">
    <location>
        <begin position="166"/>
        <end position="183"/>
    </location>
</feature>
<feature type="domain" description="EamA" evidence="7">
    <location>
        <begin position="21"/>
        <end position="153"/>
    </location>
</feature>
<evidence type="ECO:0000256" key="2">
    <source>
        <dbReference type="ARBA" id="ARBA00022475"/>
    </source>
</evidence>
<sequence length="329" mass="35725">MTKPPSQEHRGISAWLLDQPVLILVLTTAFWGGNVVAGKLAVGHIDPYSLTILRWTGALLFVLPFAIGQLKRDGVTFRRYLPLLLFYGALGYTTFNILLYVSVYFTSGVNASIEQVAVNIFVMIGNFVVFRVRVKALQVVGVVMTIVGVAMTATHGDLKRLLDLDINFGDALVLLASAAYATYSLTLRYRPPMGWMSFLVGTFLGAILAAIVYQSLLDGGIGNFVATLPEITPRGWIIVLYVLIFPSVCSQMLYVRGVELIGPNRASLFINLIPLFGTLGSVVVLGERLETFHLIAGALIVAGIVLAEWTARRASAKHAEAEGLPGQAR</sequence>
<keyword evidence="3 6" id="KW-0812">Transmembrane</keyword>
<feature type="transmembrane region" description="Helical" evidence="6">
    <location>
        <begin position="236"/>
        <end position="255"/>
    </location>
</feature>
<feature type="transmembrane region" description="Helical" evidence="6">
    <location>
        <begin position="195"/>
        <end position="216"/>
    </location>
</feature>
<gene>
    <name evidence="8" type="ORF">GCM10010862_39890</name>
</gene>
<dbReference type="RefSeq" id="WP_284342138.1">
    <property type="nucleotide sequence ID" value="NZ_BSNS01000022.1"/>
</dbReference>
<feature type="domain" description="EamA" evidence="7">
    <location>
        <begin position="168"/>
        <end position="306"/>
    </location>
</feature>
<feature type="transmembrane region" description="Helical" evidence="6">
    <location>
        <begin position="80"/>
        <end position="105"/>
    </location>
</feature>
<dbReference type="Pfam" id="PF00892">
    <property type="entry name" value="EamA"/>
    <property type="match status" value="2"/>
</dbReference>
<feature type="transmembrane region" description="Helical" evidence="6">
    <location>
        <begin position="267"/>
        <end position="286"/>
    </location>
</feature>
<reference evidence="9" key="1">
    <citation type="journal article" date="2019" name="Int. J. Syst. Evol. Microbiol.">
        <title>The Global Catalogue of Microorganisms (GCM) 10K type strain sequencing project: providing services to taxonomists for standard genome sequencing and annotation.</title>
        <authorList>
            <consortium name="The Broad Institute Genomics Platform"/>
            <consortium name="The Broad Institute Genome Sequencing Center for Infectious Disease"/>
            <person name="Wu L."/>
            <person name="Ma J."/>
        </authorList>
    </citation>
    <scope>NUCLEOTIDE SEQUENCE [LARGE SCALE GENOMIC DNA]</scope>
    <source>
        <strain evidence="9">NBRC 112416</strain>
    </source>
</reference>
<protein>
    <submittedName>
        <fullName evidence="8">Membrane protein</fullName>
    </submittedName>
</protein>
<evidence type="ECO:0000256" key="5">
    <source>
        <dbReference type="ARBA" id="ARBA00023136"/>
    </source>
</evidence>
<keyword evidence="5 6" id="KW-0472">Membrane</keyword>
<dbReference type="PANTHER" id="PTHR42920">
    <property type="entry name" value="OS03G0707200 PROTEIN-RELATED"/>
    <property type="match status" value="1"/>
</dbReference>
<comment type="caution">
    <text evidence="8">The sequence shown here is derived from an EMBL/GenBank/DDBJ whole genome shotgun (WGS) entry which is preliminary data.</text>
</comment>
<evidence type="ECO:0000313" key="8">
    <source>
        <dbReference type="EMBL" id="GLQ56730.1"/>
    </source>
</evidence>
<keyword evidence="4 6" id="KW-1133">Transmembrane helix</keyword>
<dbReference type="PANTHER" id="PTHR42920:SF11">
    <property type="entry name" value="INNER MEMBRANE PROTEIN YTFF"/>
    <property type="match status" value="1"/>
</dbReference>
<dbReference type="EMBL" id="BSNS01000022">
    <property type="protein sequence ID" value="GLQ56730.1"/>
    <property type="molecule type" value="Genomic_DNA"/>
</dbReference>
<feature type="transmembrane region" description="Helical" evidence="6">
    <location>
        <begin position="52"/>
        <end position="68"/>
    </location>
</feature>
<keyword evidence="9" id="KW-1185">Reference proteome</keyword>
<evidence type="ECO:0000256" key="6">
    <source>
        <dbReference type="SAM" id="Phobius"/>
    </source>
</evidence>
<evidence type="ECO:0000256" key="1">
    <source>
        <dbReference type="ARBA" id="ARBA00004651"/>
    </source>
</evidence>
<evidence type="ECO:0000256" key="4">
    <source>
        <dbReference type="ARBA" id="ARBA00022989"/>
    </source>
</evidence>
<accession>A0ABQ5W9X7</accession>
<dbReference type="SUPFAM" id="SSF103481">
    <property type="entry name" value="Multidrug resistance efflux transporter EmrE"/>
    <property type="match status" value="2"/>
</dbReference>
<evidence type="ECO:0000256" key="3">
    <source>
        <dbReference type="ARBA" id="ARBA00022692"/>
    </source>
</evidence>
<feature type="transmembrane region" description="Helical" evidence="6">
    <location>
        <begin position="292"/>
        <end position="311"/>
    </location>
</feature>
<feature type="transmembrane region" description="Helical" evidence="6">
    <location>
        <begin position="111"/>
        <end position="129"/>
    </location>
</feature>
<name>A0ABQ5W9X7_9HYPH</name>
<dbReference type="InterPro" id="IPR051258">
    <property type="entry name" value="Diverse_Substrate_Transporter"/>
</dbReference>